<gene>
    <name evidence="2" type="ORF">HW542_15560</name>
</gene>
<feature type="transmembrane region" description="Helical" evidence="1">
    <location>
        <begin position="140"/>
        <end position="158"/>
    </location>
</feature>
<proteinExistence type="predicted"/>
<sequence>MMGRSHIIIGVGVCGVLMAGGIIAPGRWEIIGAVAGSLAPDIDTPYSIIGRFLPFLAHPIHSIAGHRTASHSAIGVMVAIAVSAGLETWQAYLGLAFLAGYMAHIGADLMTKEGCAMLYPLSRRRYTVWPSVQTGGKGESLVVLIIAAMLGGMIYFLHPDVFAPAAWRAALLSHLTFPGIVSPPA</sequence>
<comment type="caution">
    <text evidence="2">The sequence shown here is derived from an EMBL/GenBank/DDBJ whole genome shotgun (WGS) entry which is preliminary data.</text>
</comment>
<keyword evidence="2" id="KW-0378">Hydrolase</keyword>
<keyword evidence="1" id="KW-0472">Membrane</keyword>
<dbReference type="GO" id="GO:0016787">
    <property type="term" value="F:hydrolase activity"/>
    <property type="evidence" value="ECO:0007669"/>
    <property type="project" value="UniProtKB-KW"/>
</dbReference>
<dbReference type="InterPro" id="IPR007404">
    <property type="entry name" value="YdjM-like"/>
</dbReference>
<keyword evidence="3" id="KW-1185">Reference proteome</keyword>
<evidence type="ECO:0000256" key="1">
    <source>
        <dbReference type="SAM" id="Phobius"/>
    </source>
</evidence>
<dbReference type="EMBL" id="JABXXV010000011">
    <property type="protein sequence ID" value="NVN48217.1"/>
    <property type="molecule type" value="Genomic_DNA"/>
</dbReference>
<dbReference type="Proteomes" id="UP001516351">
    <property type="component" value="Unassembled WGS sequence"/>
</dbReference>
<feature type="transmembrane region" description="Helical" evidence="1">
    <location>
        <begin position="7"/>
        <end position="24"/>
    </location>
</feature>
<dbReference type="PANTHER" id="PTHR35531">
    <property type="entry name" value="INNER MEMBRANE PROTEIN YBCI-RELATED"/>
    <property type="match status" value="1"/>
</dbReference>
<keyword evidence="1" id="KW-0812">Transmembrane</keyword>
<evidence type="ECO:0000313" key="3">
    <source>
        <dbReference type="Proteomes" id="UP001516351"/>
    </source>
</evidence>
<feature type="transmembrane region" description="Helical" evidence="1">
    <location>
        <begin position="73"/>
        <end position="92"/>
    </location>
</feature>
<keyword evidence="1" id="KW-1133">Transmembrane helix</keyword>
<organism evidence="2 3">
    <name type="scientific">Asaia spathodeae</name>
    <dbReference type="NCBI Taxonomy" id="657016"/>
    <lineage>
        <taxon>Bacteria</taxon>
        <taxon>Pseudomonadati</taxon>
        <taxon>Pseudomonadota</taxon>
        <taxon>Alphaproteobacteria</taxon>
        <taxon>Acetobacterales</taxon>
        <taxon>Acetobacteraceae</taxon>
        <taxon>Asaia</taxon>
    </lineage>
</organism>
<protein>
    <submittedName>
        <fullName evidence="2">Metal-dependent hydrolase</fullName>
    </submittedName>
</protein>
<dbReference type="Pfam" id="PF04307">
    <property type="entry name" value="YdjM"/>
    <property type="match status" value="1"/>
</dbReference>
<dbReference type="RefSeq" id="WP_267311321.1">
    <property type="nucleotide sequence ID" value="NZ_JABXXV010000011.1"/>
</dbReference>
<name>A0ABX2P8D9_9PROT</name>
<accession>A0ABX2P8D9</accession>
<reference evidence="2 3" key="1">
    <citation type="submission" date="2020-06" db="EMBL/GenBank/DDBJ databases">
        <title>Synonyms of Asaia species.</title>
        <authorList>
            <person name="Sombolestani A."/>
        </authorList>
    </citation>
    <scope>NUCLEOTIDE SEQUENCE [LARGE SCALE GENOMIC DNA]</scope>
    <source>
        <strain evidence="2 3">LMG 27047</strain>
    </source>
</reference>
<evidence type="ECO:0000313" key="2">
    <source>
        <dbReference type="EMBL" id="NVN48217.1"/>
    </source>
</evidence>
<dbReference type="PANTHER" id="PTHR35531:SF1">
    <property type="entry name" value="INNER MEMBRANE PROTEIN YBCI-RELATED"/>
    <property type="match status" value="1"/>
</dbReference>